<dbReference type="SUPFAM" id="SSF103642">
    <property type="entry name" value="Sec-C motif"/>
    <property type="match status" value="1"/>
</dbReference>
<comment type="caution">
    <text evidence="1">The sequence shown here is derived from an EMBL/GenBank/DDBJ whole genome shotgun (WGS) entry which is preliminary data.</text>
</comment>
<gene>
    <name evidence="1" type="ORF">QYM23_11200</name>
</gene>
<dbReference type="Pfam" id="PF02810">
    <property type="entry name" value="SEC-C"/>
    <property type="match status" value="1"/>
</dbReference>
<dbReference type="InterPro" id="IPR004027">
    <property type="entry name" value="SEC_C_motif"/>
</dbReference>
<dbReference type="Proteomes" id="UP001175137">
    <property type="component" value="Unassembled WGS sequence"/>
</dbReference>
<reference evidence="1" key="1">
    <citation type="submission" date="2023-07" db="EMBL/GenBank/DDBJ databases">
        <title>Complete genome sequence of Bacillus cereus SRCM126073 isolated from soil.</title>
        <authorList>
            <person name="Yang H.-G."/>
            <person name="Ryu M.-S."/>
            <person name="Ha G.-S."/>
            <person name="Yang H.-J."/>
            <person name="Jeong D.-Y."/>
        </authorList>
    </citation>
    <scope>NUCLEOTIDE SEQUENCE</scope>
    <source>
        <strain evidence="1">SRCM126073</strain>
    </source>
</reference>
<proteinExistence type="predicted"/>
<evidence type="ECO:0000313" key="2">
    <source>
        <dbReference type="Proteomes" id="UP001175137"/>
    </source>
</evidence>
<evidence type="ECO:0000313" key="1">
    <source>
        <dbReference type="EMBL" id="MDN4873422.1"/>
    </source>
</evidence>
<dbReference type="RefSeq" id="WP_243340762.1">
    <property type="nucleotide sequence ID" value="NZ_JALGCM010000001.1"/>
</dbReference>
<accession>A0AAW7NHM8</accession>
<dbReference type="Gene3D" id="3.10.450.50">
    <property type="match status" value="1"/>
</dbReference>
<dbReference type="EMBL" id="JAUIQW010000001">
    <property type="protein sequence ID" value="MDN4873422.1"/>
    <property type="molecule type" value="Genomic_DNA"/>
</dbReference>
<dbReference type="AlphaFoldDB" id="A0AAW7NHM8"/>
<organism evidence="1 2">
    <name type="scientific">Bacillus cereus</name>
    <dbReference type="NCBI Taxonomy" id="1396"/>
    <lineage>
        <taxon>Bacteria</taxon>
        <taxon>Bacillati</taxon>
        <taxon>Bacillota</taxon>
        <taxon>Bacilli</taxon>
        <taxon>Bacillales</taxon>
        <taxon>Bacillaceae</taxon>
        <taxon>Bacillus</taxon>
        <taxon>Bacillus cereus group</taxon>
    </lineage>
</organism>
<protein>
    <submittedName>
        <fullName evidence="1">SEC-C metal-binding domain-containing protein</fullName>
    </submittedName>
</protein>
<sequence>MTVNRNESCTCGSGKKYKKCCMNWRENWALAIDGFACDDQIKKIIRGSFNFIVKHDYQGGCHLISAIIHILLTEKGYSSVVRIGEVKINNFVFDHSWVEIEGEVIDIAIMNTLQNGLRFAPVIYGKSITTGTNVEYTYGVSDALDATAQLVISQSIGQYIMDGVSHGSLEIMKLIAEDAGITFDNIHEIIGKYLDTYRIKSVAQPSYL</sequence>
<name>A0AAW7NHM8_BACCE</name>